<dbReference type="InterPro" id="IPR035965">
    <property type="entry name" value="PAS-like_dom_sf"/>
</dbReference>
<dbReference type="Proteomes" id="UP000094329">
    <property type="component" value="Unassembled WGS sequence"/>
</dbReference>
<accession>A0ABX3A436</accession>
<evidence type="ECO:0000313" key="1">
    <source>
        <dbReference type="EMBL" id="ODN43389.1"/>
    </source>
</evidence>
<comment type="caution">
    <text evidence="1">The sequence shown here is derived from an EMBL/GenBank/DDBJ whole genome shotgun (WGS) entry which is preliminary data.</text>
</comment>
<reference evidence="1 2" key="1">
    <citation type="submission" date="2016-08" db="EMBL/GenBank/DDBJ databases">
        <title>Draft genome sequence of Candidatus Piscirickettsia litoralis, from seawater.</title>
        <authorList>
            <person name="Wan X."/>
            <person name="Lee A.J."/>
            <person name="Hou S."/>
            <person name="Donachie S.P."/>
        </authorList>
    </citation>
    <scope>NUCLEOTIDE SEQUENCE [LARGE SCALE GENOMIC DNA]</scope>
    <source>
        <strain evidence="1 2">Y2</strain>
    </source>
</reference>
<proteinExistence type="predicted"/>
<protein>
    <recommendedName>
        <fullName evidence="3">PAS domain-containing protein</fullName>
    </recommendedName>
</protein>
<name>A0ABX3A436_9GAMM</name>
<keyword evidence="2" id="KW-1185">Reference proteome</keyword>
<dbReference type="RefSeq" id="WP_069313186.1">
    <property type="nucleotide sequence ID" value="NZ_MDTU01000001.1"/>
</dbReference>
<evidence type="ECO:0000313" key="2">
    <source>
        <dbReference type="Proteomes" id="UP000094329"/>
    </source>
</evidence>
<dbReference type="SUPFAM" id="SSF55785">
    <property type="entry name" value="PYP-like sensor domain (PAS domain)"/>
    <property type="match status" value="1"/>
</dbReference>
<organism evidence="1 2">
    <name type="scientific">Piscirickettsia litoralis</name>
    <dbReference type="NCBI Taxonomy" id="1891921"/>
    <lineage>
        <taxon>Bacteria</taxon>
        <taxon>Pseudomonadati</taxon>
        <taxon>Pseudomonadota</taxon>
        <taxon>Gammaproteobacteria</taxon>
        <taxon>Thiotrichales</taxon>
        <taxon>Piscirickettsiaceae</taxon>
        <taxon>Piscirickettsia</taxon>
    </lineage>
</organism>
<dbReference type="EMBL" id="MDTU01000001">
    <property type="protein sequence ID" value="ODN43389.1"/>
    <property type="molecule type" value="Genomic_DNA"/>
</dbReference>
<sequence length="100" mass="11518">MNTPHLLIKDNNLKVVYASPAYLDIHQKNSSDIEGQTVANLYDNMPSDYLDKVNCCDRTILKENISVTYDSIVPINNSFIIARVKKMPTHFCRKSLWCRL</sequence>
<evidence type="ECO:0008006" key="3">
    <source>
        <dbReference type="Google" id="ProtNLM"/>
    </source>
</evidence>
<gene>
    <name evidence="1" type="ORF">BGC07_11215</name>
</gene>